<protein>
    <recommendedName>
        <fullName evidence="4">Formin-like protein 18</fullName>
    </recommendedName>
</protein>
<organism evidence="2 3">
    <name type="scientific">Cuscuta europaea</name>
    <name type="common">European dodder</name>
    <dbReference type="NCBI Taxonomy" id="41803"/>
    <lineage>
        <taxon>Eukaryota</taxon>
        <taxon>Viridiplantae</taxon>
        <taxon>Streptophyta</taxon>
        <taxon>Embryophyta</taxon>
        <taxon>Tracheophyta</taxon>
        <taxon>Spermatophyta</taxon>
        <taxon>Magnoliopsida</taxon>
        <taxon>eudicotyledons</taxon>
        <taxon>Gunneridae</taxon>
        <taxon>Pentapetalae</taxon>
        <taxon>asterids</taxon>
        <taxon>lamiids</taxon>
        <taxon>Solanales</taxon>
        <taxon>Convolvulaceae</taxon>
        <taxon>Cuscuteae</taxon>
        <taxon>Cuscuta</taxon>
        <taxon>Cuscuta subgen. Cuscuta</taxon>
    </lineage>
</organism>
<sequence>MDPCPFVRINIGNLALKFPSQSKPPPPDSCYCKFKLSGGGFATQFSTVPVIHGESDAAVESRIHTCYTLKKSDLEKLKGKGRTTCSLKIDVFSDRGAVGCALLKGAKRLGGAVVNLDLKTIASAVSSRGVLFQNGWVAIGGSTAAQLHVNVQSEPDPRFVFQFDGEPECSPQVFQVNGNVKQPVFSCKFGLRSGGDWNLRSRSSLSEQSTSTSCFSGSGENGKPIKERKGWSITIHDLSGSPVAAASMVTPFVPSPGSDRVSRSNPGAWLILRPGQGTWKPWGRLEAWRECGAGDSLGFRFELIPDGITDTVTLANSTINMKTGGSFSIDIMNGPTPLTSPSSSFDFSSGSWSGPGSDIGSNHGSGSWAHLFYRGFVMSAGMGGDGKCGKTEVEVGVQHVTCAEDAAAFVALAAALDLSMDACRPFSQKLRKELRHSDQEL</sequence>
<evidence type="ECO:0000313" key="3">
    <source>
        <dbReference type="Proteomes" id="UP001152484"/>
    </source>
</evidence>
<reference evidence="2" key="1">
    <citation type="submission" date="2022-07" db="EMBL/GenBank/DDBJ databases">
        <authorList>
            <person name="Macas J."/>
            <person name="Novak P."/>
            <person name="Neumann P."/>
        </authorList>
    </citation>
    <scope>NUCLEOTIDE SEQUENCE</scope>
</reference>
<dbReference type="AlphaFoldDB" id="A0A9P0YII2"/>
<dbReference type="OrthoDB" id="748166at2759"/>
<evidence type="ECO:0000256" key="1">
    <source>
        <dbReference type="SAM" id="MobiDB-lite"/>
    </source>
</evidence>
<dbReference type="EMBL" id="CAMAPE010000004">
    <property type="protein sequence ID" value="CAH9058086.1"/>
    <property type="molecule type" value="Genomic_DNA"/>
</dbReference>
<dbReference type="PANTHER" id="PTHR31317:SF21">
    <property type="entry name" value="FORMIN-LIKE PROTEIN 18"/>
    <property type="match status" value="1"/>
</dbReference>
<dbReference type="PANTHER" id="PTHR31317">
    <property type="entry name" value="OS08G0163500 PROTEIN"/>
    <property type="match status" value="1"/>
</dbReference>
<evidence type="ECO:0008006" key="4">
    <source>
        <dbReference type="Google" id="ProtNLM"/>
    </source>
</evidence>
<feature type="region of interest" description="Disordered" evidence="1">
    <location>
        <begin position="202"/>
        <end position="226"/>
    </location>
</feature>
<accession>A0A9P0YII2</accession>
<dbReference type="InterPro" id="IPR010410">
    <property type="entry name" value="DUF1005"/>
</dbReference>
<gene>
    <name evidence="2" type="ORF">CEURO_LOCUS1192</name>
</gene>
<dbReference type="Proteomes" id="UP001152484">
    <property type="component" value="Unassembled WGS sequence"/>
</dbReference>
<proteinExistence type="predicted"/>
<dbReference type="Pfam" id="PF06219">
    <property type="entry name" value="DUF1005"/>
    <property type="match status" value="1"/>
</dbReference>
<keyword evidence="3" id="KW-1185">Reference proteome</keyword>
<name>A0A9P0YII2_CUSEU</name>
<feature type="compositionally biased region" description="Low complexity" evidence="1">
    <location>
        <begin position="202"/>
        <end position="218"/>
    </location>
</feature>
<comment type="caution">
    <text evidence="2">The sequence shown here is derived from an EMBL/GenBank/DDBJ whole genome shotgun (WGS) entry which is preliminary data.</text>
</comment>
<evidence type="ECO:0000313" key="2">
    <source>
        <dbReference type="EMBL" id="CAH9058086.1"/>
    </source>
</evidence>